<evidence type="ECO:0000256" key="1">
    <source>
        <dbReference type="ARBA" id="ARBA00022857"/>
    </source>
</evidence>
<dbReference type="RefSeq" id="WP_342158388.1">
    <property type="nucleotide sequence ID" value="NZ_JBCDNA010000001.1"/>
</dbReference>
<evidence type="ECO:0000256" key="2">
    <source>
        <dbReference type="ARBA" id="ARBA00023002"/>
    </source>
</evidence>
<accession>A0ABU9KX51</accession>
<dbReference type="Pfam" id="PF00106">
    <property type="entry name" value="adh_short"/>
    <property type="match status" value="1"/>
</dbReference>
<dbReference type="SMART" id="SM00822">
    <property type="entry name" value="PKS_KR"/>
    <property type="match status" value="1"/>
</dbReference>
<feature type="domain" description="Ketoreductase" evidence="3">
    <location>
        <begin position="10"/>
        <end position="185"/>
    </location>
</feature>
<dbReference type="InterPro" id="IPR002347">
    <property type="entry name" value="SDR_fam"/>
</dbReference>
<dbReference type="PRINTS" id="PR00081">
    <property type="entry name" value="GDHRDH"/>
</dbReference>
<sequence length="260" mass="28190">MADFKAKYGSWAMVAGASEGLGAAFAEALAKRGLNLILIARRLDKLEALARKLKEIYRVEIQVYTLDLSDFVAVKKTHRLHGKAIGLLVYNAAYAPIGYFENISEESLEQIVDVNVKAPLLLSKLVSKQMIDRKKGGIVLMSSLAGTQGSPKIATYAASKAFNSILAEGLWNELKKHDIDVLASCAGAISTPGYKNAQNTKDAPGTLSAKQVAEDTLNALGKGPTTIPGMTNKLAQFFMNRIFPRKWAISIMDKNTKDLS</sequence>
<evidence type="ECO:0000259" key="3">
    <source>
        <dbReference type="SMART" id="SM00822"/>
    </source>
</evidence>
<comment type="caution">
    <text evidence="4">The sequence shown here is derived from an EMBL/GenBank/DDBJ whole genome shotgun (WGS) entry which is preliminary data.</text>
</comment>
<organism evidence="4 5">
    <name type="scientific">Lutimonas vermicola</name>
    <dbReference type="NCBI Taxonomy" id="414288"/>
    <lineage>
        <taxon>Bacteria</taxon>
        <taxon>Pseudomonadati</taxon>
        <taxon>Bacteroidota</taxon>
        <taxon>Flavobacteriia</taxon>
        <taxon>Flavobacteriales</taxon>
        <taxon>Flavobacteriaceae</taxon>
        <taxon>Lutimonas</taxon>
    </lineage>
</organism>
<protein>
    <submittedName>
        <fullName evidence="4">SDR family NAD(P)-dependent oxidoreductase</fullName>
    </submittedName>
</protein>
<keyword evidence="5" id="KW-1185">Reference proteome</keyword>
<dbReference type="InterPro" id="IPR036291">
    <property type="entry name" value="NAD(P)-bd_dom_sf"/>
</dbReference>
<reference evidence="4 5" key="1">
    <citation type="submission" date="2024-04" db="EMBL/GenBank/DDBJ databases">
        <title>whole genome sequencing of Lutimonas vermicola strain IMCC1616.</title>
        <authorList>
            <person name="Bae S.S."/>
        </authorList>
    </citation>
    <scope>NUCLEOTIDE SEQUENCE [LARGE SCALE GENOMIC DNA]</scope>
    <source>
        <strain evidence="4 5">IMCC1616</strain>
    </source>
</reference>
<dbReference type="EMBL" id="JBCDNA010000001">
    <property type="protein sequence ID" value="MEL4454757.1"/>
    <property type="molecule type" value="Genomic_DNA"/>
</dbReference>
<dbReference type="PIRSF" id="PIRSF000126">
    <property type="entry name" value="11-beta-HSD1"/>
    <property type="match status" value="1"/>
</dbReference>
<keyword evidence="2" id="KW-0560">Oxidoreductase</keyword>
<gene>
    <name evidence="4" type="ORF">AABB81_02535</name>
</gene>
<dbReference type="PANTHER" id="PTHR43086:SF2">
    <property type="entry name" value="HYDROXYSTEROID DEHYDROGENASE-LIKE PROTEIN 1"/>
    <property type="match status" value="1"/>
</dbReference>
<dbReference type="InterPro" id="IPR057326">
    <property type="entry name" value="KR_dom"/>
</dbReference>
<dbReference type="SUPFAM" id="SSF51735">
    <property type="entry name" value="NAD(P)-binding Rossmann-fold domains"/>
    <property type="match status" value="1"/>
</dbReference>
<dbReference type="Gene3D" id="3.40.50.720">
    <property type="entry name" value="NAD(P)-binding Rossmann-like Domain"/>
    <property type="match status" value="1"/>
</dbReference>
<proteinExistence type="predicted"/>
<keyword evidence="1" id="KW-0521">NADP</keyword>
<dbReference type="PANTHER" id="PTHR43086">
    <property type="entry name" value="VERY-LONG-CHAIN 3-OXOOACYL-COA REDUCTASE"/>
    <property type="match status" value="1"/>
</dbReference>
<name>A0ABU9KX51_9FLAO</name>
<evidence type="ECO:0000313" key="4">
    <source>
        <dbReference type="EMBL" id="MEL4454757.1"/>
    </source>
</evidence>
<evidence type="ECO:0000313" key="5">
    <source>
        <dbReference type="Proteomes" id="UP001474120"/>
    </source>
</evidence>
<dbReference type="Proteomes" id="UP001474120">
    <property type="component" value="Unassembled WGS sequence"/>
</dbReference>